<dbReference type="InterPro" id="IPR033132">
    <property type="entry name" value="GH_1_N_CS"/>
</dbReference>
<evidence type="ECO:0000256" key="4">
    <source>
        <dbReference type="ARBA" id="ARBA00022490"/>
    </source>
</evidence>
<dbReference type="GO" id="GO:0033075">
    <property type="term" value="P:isoquinoline alkaloid biosynthetic process"/>
    <property type="evidence" value="ECO:0007669"/>
    <property type="project" value="UniProtKB-ARBA"/>
</dbReference>
<dbReference type="FunFam" id="3.20.20.80:FF:000022">
    <property type="entry name" value="Beta-glucosidase 11"/>
    <property type="match status" value="1"/>
</dbReference>
<dbReference type="Gramene" id="CDP12571">
    <property type="protein sequence ID" value="CDP12571"/>
    <property type="gene ID" value="GSCOC_T00036224001"/>
</dbReference>
<dbReference type="PANTHER" id="PTHR10353:SF137">
    <property type="entry name" value="MYROSINASE 3-RELATED"/>
    <property type="match status" value="1"/>
</dbReference>
<keyword evidence="6" id="KW-0378">Hydrolase</keyword>
<dbReference type="PROSITE" id="PS00653">
    <property type="entry name" value="GLYCOSYL_HYDROL_F1_2"/>
    <property type="match status" value="1"/>
</dbReference>
<dbReference type="InterPro" id="IPR017853">
    <property type="entry name" value="GH"/>
</dbReference>
<comment type="similarity">
    <text evidence="3 9">Belongs to the glycosyl hydrolase 1 family.</text>
</comment>
<dbReference type="PANTHER" id="PTHR10353">
    <property type="entry name" value="GLYCOSYL HYDROLASE"/>
    <property type="match status" value="1"/>
</dbReference>
<evidence type="ECO:0000256" key="3">
    <source>
        <dbReference type="ARBA" id="ARBA00010838"/>
    </source>
</evidence>
<evidence type="ECO:0000256" key="5">
    <source>
        <dbReference type="ARBA" id="ARBA00022589"/>
    </source>
</evidence>
<keyword evidence="7" id="KW-0326">Glycosidase</keyword>
<dbReference type="PhylomeDB" id="A0A068UVX5"/>
<comment type="subcellular location">
    <subcellularLocation>
        <location evidence="1">Cytoplasm</location>
        <location evidence="1">Cytosol</location>
    </subcellularLocation>
</comment>
<dbReference type="GO" id="GO:0005829">
    <property type="term" value="C:cytosol"/>
    <property type="evidence" value="ECO:0007669"/>
    <property type="project" value="UniProtKB-SubCell"/>
</dbReference>
<dbReference type="GO" id="GO:0008422">
    <property type="term" value="F:beta-glucosidase activity"/>
    <property type="evidence" value="ECO:0007669"/>
    <property type="project" value="TreeGrafter"/>
</dbReference>
<keyword evidence="11" id="KW-1185">Reference proteome</keyword>
<evidence type="ECO:0000256" key="8">
    <source>
        <dbReference type="ARBA" id="ARBA00093183"/>
    </source>
</evidence>
<dbReference type="AlphaFoldDB" id="A0A068UVX5"/>
<keyword evidence="4" id="KW-0963">Cytoplasm</keyword>
<dbReference type="PRINTS" id="PR00131">
    <property type="entry name" value="GLHYDRLASE1"/>
</dbReference>
<evidence type="ECO:0000256" key="2">
    <source>
        <dbReference type="ARBA" id="ARBA00004913"/>
    </source>
</evidence>
<keyword evidence="5" id="KW-0017">Alkaloid metabolism</keyword>
<gene>
    <name evidence="10" type="ORF">GSCOC_T00036224001</name>
</gene>
<dbReference type="InterPro" id="IPR001360">
    <property type="entry name" value="Glyco_hydro_1"/>
</dbReference>
<evidence type="ECO:0000256" key="7">
    <source>
        <dbReference type="ARBA" id="ARBA00023295"/>
    </source>
</evidence>
<dbReference type="GO" id="GO:0009251">
    <property type="term" value="P:glucan catabolic process"/>
    <property type="evidence" value="ECO:0007669"/>
    <property type="project" value="UniProtKB-ARBA"/>
</dbReference>
<dbReference type="EMBL" id="HG739152">
    <property type="protein sequence ID" value="CDP12571.1"/>
    <property type="molecule type" value="Genomic_DNA"/>
</dbReference>
<dbReference type="OMA" id="ARENNAM"/>
<evidence type="ECO:0000256" key="1">
    <source>
        <dbReference type="ARBA" id="ARBA00004514"/>
    </source>
</evidence>
<protein>
    <submittedName>
        <fullName evidence="10">Uncharacterized protein</fullName>
    </submittedName>
</protein>
<proteinExistence type="inferred from homology"/>
<evidence type="ECO:0000313" key="10">
    <source>
        <dbReference type="EMBL" id="CDP12571.1"/>
    </source>
</evidence>
<evidence type="ECO:0000256" key="9">
    <source>
        <dbReference type="RuleBase" id="RU003690"/>
    </source>
</evidence>
<dbReference type="Proteomes" id="UP000295252">
    <property type="component" value="Chromosome XI"/>
</dbReference>
<sequence length="565" mass="64939">MKLIKVVLCSESRSTKTKSEMQNQAYFFLVLLALPHSLFASSNDAKCQCDEAKINRGGFPENFLWGAGTSAYQVEGAYNEGGKGPSLWDNFTHAYPEKIVDQSNGDIAVNSYHYFEEDIKITKDLGLDAYRFSISWSRILPRGNRNGGVNQEGIDYYNNIINDLLANGIQPFVTMFHFNVPQALEDAYGGFLSSRIVADFLDFADILFSKFGDRVKYWITLNEPWTFSNHGYAIGRFAPGRCSEWQQINCTGGNSGTEPYIVTHNQLLAHAAVVHLYRTKYQIWQKGKIGIALAAIWFEPYNSTDENLMATDRALDFMLGWFMQPLTSGQYPQSMRVRAGNRLPNFSNTERDLLIQSFDFIGLNYYTSRYVLDKPNPSSLSYINDSEVDIVVERDNKPIGEVSVIGSWLHIYPKGLRELLNYMKMKYNNPTIYITENGNSKFIWLNEARNDSMTILEAIKDDIRKDYIHDHLCCILQAIEQFEVNVGGYFVWSLMDNFEWAFGYSIRFGIHFVDYNDELFTRYPKHSALWYKSILVKKIKIAQSIVSNDAKKDRQKYVPSNVFYQ</sequence>
<reference evidence="11" key="1">
    <citation type="journal article" date="2014" name="Science">
        <title>The coffee genome provides insight into the convergent evolution of caffeine biosynthesis.</title>
        <authorList>
            <person name="Denoeud F."/>
            <person name="Carretero-Paulet L."/>
            <person name="Dereeper A."/>
            <person name="Droc G."/>
            <person name="Guyot R."/>
            <person name="Pietrella M."/>
            <person name="Zheng C."/>
            <person name="Alberti A."/>
            <person name="Anthony F."/>
            <person name="Aprea G."/>
            <person name="Aury J.M."/>
            <person name="Bento P."/>
            <person name="Bernard M."/>
            <person name="Bocs S."/>
            <person name="Campa C."/>
            <person name="Cenci A."/>
            <person name="Combes M.C."/>
            <person name="Crouzillat D."/>
            <person name="Da Silva C."/>
            <person name="Daddiego L."/>
            <person name="De Bellis F."/>
            <person name="Dussert S."/>
            <person name="Garsmeur O."/>
            <person name="Gayraud T."/>
            <person name="Guignon V."/>
            <person name="Jahn K."/>
            <person name="Jamilloux V."/>
            <person name="Joet T."/>
            <person name="Labadie K."/>
            <person name="Lan T."/>
            <person name="Leclercq J."/>
            <person name="Lepelley M."/>
            <person name="Leroy T."/>
            <person name="Li L.T."/>
            <person name="Librado P."/>
            <person name="Lopez L."/>
            <person name="Munoz A."/>
            <person name="Noel B."/>
            <person name="Pallavicini A."/>
            <person name="Perrotta G."/>
            <person name="Poncet V."/>
            <person name="Pot D."/>
            <person name="Priyono X."/>
            <person name="Rigoreau M."/>
            <person name="Rouard M."/>
            <person name="Rozas J."/>
            <person name="Tranchant-Dubreuil C."/>
            <person name="VanBuren R."/>
            <person name="Zhang Q."/>
            <person name="Andrade A.C."/>
            <person name="Argout X."/>
            <person name="Bertrand B."/>
            <person name="de Kochko A."/>
            <person name="Graziosi G."/>
            <person name="Henry R.J."/>
            <person name="Jayarama X."/>
            <person name="Ming R."/>
            <person name="Nagai C."/>
            <person name="Rounsley S."/>
            <person name="Sankoff D."/>
            <person name="Giuliano G."/>
            <person name="Albert V.A."/>
            <person name="Wincker P."/>
            <person name="Lashermes P."/>
        </authorList>
    </citation>
    <scope>NUCLEOTIDE SEQUENCE [LARGE SCALE GENOMIC DNA]</scope>
    <source>
        <strain evidence="11">cv. DH200-94</strain>
    </source>
</reference>
<dbReference type="InParanoid" id="A0A068UVX5"/>
<name>A0A068UVX5_COFCA</name>
<organism evidence="10 11">
    <name type="scientific">Coffea canephora</name>
    <name type="common">Robusta coffee</name>
    <dbReference type="NCBI Taxonomy" id="49390"/>
    <lineage>
        <taxon>Eukaryota</taxon>
        <taxon>Viridiplantae</taxon>
        <taxon>Streptophyta</taxon>
        <taxon>Embryophyta</taxon>
        <taxon>Tracheophyta</taxon>
        <taxon>Spermatophyta</taxon>
        <taxon>Magnoliopsida</taxon>
        <taxon>eudicotyledons</taxon>
        <taxon>Gunneridae</taxon>
        <taxon>Pentapetalae</taxon>
        <taxon>asterids</taxon>
        <taxon>lamiids</taxon>
        <taxon>Gentianales</taxon>
        <taxon>Rubiaceae</taxon>
        <taxon>Ixoroideae</taxon>
        <taxon>Gardenieae complex</taxon>
        <taxon>Bertiereae - Coffeeae clade</taxon>
        <taxon>Coffeeae</taxon>
        <taxon>Coffea</taxon>
    </lineage>
</organism>
<comment type="pathway">
    <text evidence="2">Alkaloid biosynthesis.</text>
</comment>
<dbReference type="SUPFAM" id="SSF51445">
    <property type="entry name" value="(Trans)glycosidases"/>
    <property type="match status" value="1"/>
</dbReference>
<dbReference type="OrthoDB" id="65569at2759"/>
<dbReference type="STRING" id="49390.A0A068UVX5"/>
<evidence type="ECO:0000313" key="11">
    <source>
        <dbReference type="Proteomes" id="UP000295252"/>
    </source>
</evidence>
<accession>A0A068UVX5</accession>
<evidence type="ECO:0000256" key="6">
    <source>
        <dbReference type="ARBA" id="ARBA00022801"/>
    </source>
</evidence>
<comment type="catalytic activity">
    <reaction evidence="8">
        <text>deacetylisoipecoside + H2O = deacetylisoipecoside aglycone + D-glucose</text>
        <dbReference type="Rhea" id="RHEA:78887"/>
        <dbReference type="ChEBI" id="CHEBI:4167"/>
        <dbReference type="ChEBI" id="CHEBI:15377"/>
        <dbReference type="ChEBI" id="CHEBI:58091"/>
        <dbReference type="ChEBI" id="CHEBI:229557"/>
    </reaction>
    <physiologicalReaction direction="left-to-right" evidence="8">
        <dbReference type="Rhea" id="RHEA:78888"/>
    </physiologicalReaction>
</comment>
<dbReference type="Gene3D" id="3.20.20.80">
    <property type="entry name" value="Glycosidases"/>
    <property type="match status" value="1"/>
</dbReference>
<dbReference type="Pfam" id="PF00232">
    <property type="entry name" value="Glyco_hydro_1"/>
    <property type="match status" value="1"/>
</dbReference>